<dbReference type="GO" id="GO:0046872">
    <property type="term" value="F:metal ion binding"/>
    <property type="evidence" value="ECO:0007669"/>
    <property type="project" value="UniProtKB-KW"/>
</dbReference>
<dbReference type="CDD" id="cd12797">
    <property type="entry name" value="M23_peptidase"/>
    <property type="match status" value="1"/>
</dbReference>
<keyword evidence="6" id="KW-0482">Metalloprotease</keyword>
<evidence type="ECO:0000256" key="5">
    <source>
        <dbReference type="ARBA" id="ARBA00022833"/>
    </source>
</evidence>
<accession>A0A370L056</accession>
<evidence type="ECO:0000256" key="4">
    <source>
        <dbReference type="ARBA" id="ARBA00022801"/>
    </source>
</evidence>
<comment type="cofactor">
    <cofactor evidence="1">
        <name>Zn(2+)</name>
        <dbReference type="ChEBI" id="CHEBI:29105"/>
    </cofactor>
</comment>
<proteinExistence type="predicted"/>
<dbReference type="InterPro" id="IPR050570">
    <property type="entry name" value="Cell_wall_metabolism_enzyme"/>
</dbReference>
<feature type="compositionally biased region" description="Acidic residues" evidence="7">
    <location>
        <begin position="404"/>
        <end position="413"/>
    </location>
</feature>
<reference evidence="11" key="1">
    <citation type="submission" date="2018-07" db="EMBL/GenBank/DDBJ databases">
        <authorList>
            <person name="Safronova V.I."/>
            <person name="Chirak E.R."/>
            <person name="Sazanova A.L."/>
        </authorList>
    </citation>
    <scope>NUCLEOTIDE SEQUENCE [LARGE SCALE GENOMIC DNA]</scope>
    <source>
        <strain evidence="11">RCAM04685</strain>
    </source>
</reference>
<keyword evidence="8" id="KW-0812">Transmembrane</keyword>
<feature type="transmembrane region" description="Helical" evidence="8">
    <location>
        <begin position="50"/>
        <end position="73"/>
    </location>
</feature>
<dbReference type="Proteomes" id="UP000255207">
    <property type="component" value="Unassembled WGS sequence"/>
</dbReference>
<evidence type="ECO:0000256" key="3">
    <source>
        <dbReference type="ARBA" id="ARBA00022723"/>
    </source>
</evidence>
<dbReference type="AlphaFoldDB" id="A0A370L056"/>
<feature type="region of interest" description="Disordered" evidence="7">
    <location>
        <begin position="393"/>
        <end position="416"/>
    </location>
</feature>
<evidence type="ECO:0000256" key="1">
    <source>
        <dbReference type="ARBA" id="ARBA00001947"/>
    </source>
</evidence>
<organism evidence="10 11">
    <name type="scientific">Bosea caraganae</name>
    <dbReference type="NCBI Taxonomy" id="2763117"/>
    <lineage>
        <taxon>Bacteria</taxon>
        <taxon>Pseudomonadati</taxon>
        <taxon>Pseudomonadota</taxon>
        <taxon>Alphaproteobacteria</taxon>
        <taxon>Hyphomicrobiales</taxon>
        <taxon>Boseaceae</taxon>
        <taxon>Bosea</taxon>
    </lineage>
</organism>
<evidence type="ECO:0000256" key="6">
    <source>
        <dbReference type="ARBA" id="ARBA00023049"/>
    </source>
</evidence>
<feature type="domain" description="M23ase beta-sheet core" evidence="9">
    <location>
        <begin position="540"/>
        <end position="637"/>
    </location>
</feature>
<dbReference type="InterPro" id="IPR016047">
    <property type="entry name" value="M23ase_b-sheet_dom"/>
</dbReference>
<keyword evidence="11" id="KW-1185">Reference proteome</keyword>
<dbReference type="OrthoDB" id="9805070at2"/>
<keyword evidence="8" id="KW-0472">Membrane</keyword>
<dbReference type="Gene3D" id="3.10.450.350">
    <property type="match status" value="1"/>
</dbReference>
<comment type="caution">
    <text evidence="10">The sequence shown here is derived from an EMBL/GenBank/DDBJ whole genome shotgun (WGS) entry which is preliminary data.</text>
</comment>
<evidence type="ECO:0000313" key="11">
    <source>
        <dbReference type="Proteomes" id="UP000255207"/>
    </source>
</evidence>
<dbReference type="RefSeq" id="WP_114831871.1">
    <property type="nucleotide sequence ID" value="NZ_QQTO01000018.1"/>
</dbReference>
<dbReference type="Pfam" id="PF01551">
    <property type="entry name" value="Peptidase_M23"/>
    <property type="match status" value="1"/>
</dbReference>
<keyword evidence="2" id="KW-0645">Protease</keyword>
<evidence type="ECO:0000256" key="8">
    <source>
        <dbReference type="SAM" id="Phobius"/>
    </source>
</evidence>
<dbReference type="EMBL" id="QQTP01000017">
    <property type="protein sequence ID" value="RDJ20615.1"/>
    <property type="molecule type" value="Genomic_DNA"/>
</dbReference>
<keyword evidence="3" id="KW-0479">Metal-binding</keyword>
<name>A0A370L056_9HYPH</name>
<dbReference type="InterPro" id="IPR011055">
    <property type="entry name" value="Dup_hybrid_motif"/>
</dbReference>
<dbReference type="PANTHER" id="PTHR21666">
    <property type="entry name" value="PEPTIDASE-RELATED"/>
    <property type="match status" value="1"/>
</dbReference>
<keyword evidence="8" id="KW-1133">Transmembrane helix</keyword>
<evidence type="ECO:0000313" key="10">
    <source>
        <dbReference type="EMBL" id="RDJ20615.1"/>
    </source>
</evidence>
<evidence type="ECO:0000259" key="9">
    <source>
        <dbReference type="Pfam" id="PF01551"/>
    </source>
</evidence>
<dbReference type="GO" id="GO:0006508">
    <property type="term" value="P:proteolysis"/>
    <property type="evidence" value="ECO:0007669"/>
    <property type="project" value="UniProtKB-KW"/>
</dbReference>
<protein>
    <submittedName>
        <fullName evidence="10">M23 family peptidase</fullName>
    </submittedName>
</protein>
<keyword evidence="4" id="KW-0378">Hydrolase</keyword>
<dbReference type="PANTHER" id="PTHR21666:SF288">
    <property type="entry name" value="CELL DIVISION PROTEIN YTFB"/>
    <property type="match status" value="1"/>
</dbReference>
<sequence>MNAHPELSTPAEPLSPEAAALLIDLGIEPPIQPDGSPHQAADRRGVSLRWLVACALVGSCGAALLGGAILVAMRGDTSFPEQPEMVTARASSAAGDGGGARKGDKLVADQPVISARHSARAPMSQRVGDREVIKVRPFVRLATNLSLTTGVYATNIPPFNPLRLFSEGAEPAERYAEPTVDVPDADVTIVKRDLSDMVIAAAKSQLDDADVISQIEEERNNLAAAGRQRPLPIPPQLMLSRTLGSASASGAGTDLLAYGPATDTRFSGIEVRVVPENVTNAPKTPMAASREPLVEDKLLITKRGENFEQVLRTAGATPDQIRSMIQAFSGRIRVAALPEGQVLQALFAPGPSPGDPRQIVRVSLLTNGQPDATVAINDKGVFQSVALPKQDIVGPQRKATTADEGGEDEDDEASGGARLYESLYETGLRHDLPRPMIDELVRIFSYDLDFQQRVRASDNLEVIFTEEEEGERAEILSAALTVNGETRRVFRYQSPEDGLIDYFDEDGRSLKKFLLRKPIADGEMRSGFGMRYHPIMRYSKMHTGVDWANKIGTPILAAGNGTVLKAGWSSGYGKHTEIQHANGYVTTYSHQSNFANGIVPGAKVRQGQVIGYLGSTGLSTGPHLHYEVLVNGSFVNPMKIRVPRGRELEGKALAEFKRQRDEIQGLIIRAGGAVAQLR</sequence>
<gene>
    <name evidence="10" type="ORF">DWE98_24155</name>
</gene>
<keyword evidence="5" id="KW-0862">Zinc</keyword>
<evidence type="ECO:0000256" key="2">
    <source>
        <dbReference type="ARBA" id="ARBA00022670"/>
    </source>
</evidence>
<dbReference type="Gene3D" id="2.70.70.10">
    <property type="entry name" value="Glucose Permease (Domain IIA)"/>
    <property type="match status" value="1"/>
</dbReference>
<dbReference type="SUPFAM" id="SSF51261">
    <property type="entry name" value="Duplicated hybrid motif"/>
    <property type="match status" value="1"/>
</dbReference>
<evidence type="ECO:0000256" key="7">
    <source>
        <dbReference type="SAM" id="MobiDB-lite"/>
    </source>
</evidence>
<dbReference type="GO" id="GO:0004222">
    <property type="term" value="F:metalloendopeptidase activity"/>
    <property type="evidence" value="ECO:0007669"/>
    <property type="project" value="TreeGrafter"/>
</dbReference>